<reference evidence="1 2" key="1">
    <citation type="submission" date="2020-08" db="EMBL/GenBank/DDBJ databases">
        <title>Genomic Encyclopedia of Type Strains, Phase IV (KMG-IV): sequencing the most valuable type-strain genomes for metagenomic binning, comparative biology and taxonomic classification.</title>
        <authorList>
            <person name="Goeker M."/>
        </authorList>
    </citation>
    <scope>NUCLEOTIDE SEQUENCE [LARGE SCALE GENOMIC DNA]</scope>
    <source>
        <strain evidence="1 2">DSM 17498</strain>
    </source>
</reference>
<evidence type="ECO:0000313" key="2">
    <source>
        <dbReference type="Proteomes" id="UP000521227"/>
    </source>
</evidence>
<organism evidence="1 2">
    <name type="scientific">Afipia massiliensis</name>
    <dbReference type="NCBI Taxonomy" id="211460"/>
    <lineage>
        <taxon>Bacteria</taxon>
        <taxon>Pseudomonadati</taxon>
        <taxon>Pseudomonadota</taxon>
        <taxon>Alphaproteobacteria</taxon>
        <taxon>Hyphomicrobiales</taxon>
        <taxon>Nitrobacteraceae</taxon>
        <taxon>Afipia</taxon>
    </lineage>
</organism>
<dbReference type="AlphaFoldDB" id="A0A840MZP9"/>
<name>A0A840MZP9_9BRAD</name>
<dbReference type="EMBL" id="JACHIJ010000002">
    <property type="protein sequence ID" value="MBB5051884.1"/>
    <property type="molecule type" value="Genomic_DNA"/>
</dbReference>
<evidence type="ECO:0000313" key="1">
    <source>
        <dbReference type="EMBL" id="MBB5051884.1"/>
    </source>
</evidence>
<gene>
    <name evidence="1" type="ORF">HNQ36_001838</name>
</gene>
<dbReference type="RefSeq" id="WP_024919088.1">
    <property type="nucleotide sequence ID" value="NZ_JACHIJ010000002.1"/>
</dbReference>
<dbReference type="Proteomes" id="UP000521227">
    <property type="component" value="Unassembled WGS sequence"/>
</dbReference>
<sequence length="96" mass="10529">MPNIVRLQFAKIDGEWLELEDMQSRGLAAERSWSSFCAFFRAPDPEALAASMRKLVSPPHIDIVVSPSAGGVWVLGAYYQLEPALARLASSAPRGR</sequence>
<protein>
    <submittedName>
        <fullName evidence="1">Uncharacterized protein</fullName>
    </submittedName>
</protein>
<comment type="caution">
    <text evidence="1">The sequence shown here is derived from an EMBL/GenBank/DDBJ whole genome shotgun (WGS) entry which is preliminary data.</text>
</comment>
<accession>A0A840MZP9</accession>
<proteinExistence type="predicted"/>